<gene>
    <name evidence="1" type="ORF">FSZ17_21390</name>
</gene>
<dbReference type="Proteomes" id="UP000321555">
    <property type="component" value="Chromosome"/>
</dbReference>
<dbReference type="AlphaFoldDB" id="A0A5B8ZBH7"/>
<dbReference type="STRING" id="1742359.GCA_001439625_03230"/>
<dbReference type="EMBL" id="CP042593">
    <property type="protein sequence ID" value="QED49613.1"/>
    <property type="molecule type" value="Genomic_DNA"/>
</dbReference>
<keyword evidence="2" id="KW-1185">Reference proteome</keyword>
<evidence type="ECO:0000313" key="1">
    <source>
        <dbReference type="EMBL" id="QED49613.1"/>
    </source>
</evidence>
<dbReference type="InterPro" id="IPR015064">
    <property type="entry name" value="Sda"/>
</dbReference>
<dbReference type="RefSeq" id="WP_082625278.1">
    <property type="nucleotide sequence ID" value="NZ_CP042593.1"/>
</dbReference>
<proteinExistence type="predicted"/>
<protein>
    <submittedName>
        <fullName evidence="1">Sporulation histidine kinase inhibitor Sda</fullName>
    </submittedName>
</protein>
<organism evidence="1 2">
    <name type="scientific">Cytobacillus dafuensis</name>
    <name type="common">Bacillus dafuensis</name>
    <dbReference type="NCBI Taxonomy" id="1742359"/>
    <lineage>
        <taxon>Bacteria</taxon>
        <taxon>Bacillati</taxon>
        <taxon>Bacillota</taxon>
        <taxon>Bacilli</taxon>
        <taxon>Bacillales</taxon>
        <taxon>Bacillaceae</taxon>
        <taxon>Cytobacillus</taxon>
    </lineage>
</organism>
<name>A0A5B8ZBH7_CYTDA</name>
<dbReference type="InterPro" id="IPR036916">
    <property type="entry name" value="Sda_sf"/>
</dbReference>
<evidence type="ECO:0000313" key="2">
    <source>
        <dbReference type="Proteomes" id="UP000321555"/>
    </source>
</evidence>
<dbReference type="KEGG" id="bda:FSZ17_21390"/>
<reference evidence="2" key="1">
    <citation type="submission" date="2019-08" db="EMBL/GenBank/DDBJ databases">
        <authorList>
            <person name="Zheng X."/>
        </authorList>
    </citation>
    <scope>NUCLEOTIDE SEQUENCE [LARGE SCALE GENOMIC DNA]</scope>
    <source>
        <strain evidence="2">FJAT-25496</strain>
    </source>
</reference>
<dbReference type="Pfam" id="PF08970">
    <property type="entry name" value="Sda"/>
    <property type="match status" value="1"/>
</dbReference>
<accession>A0A5B8ZBH7</accession>
<dbReference type="SUPFAM" id="SSF100985">
    <property type="entry name" value="Sporulation inhibitor Sda"/>
    <property type="match status" value="1"/>
</dbReference>
<dbReference type="Gene3D" id="1.10.287.1100">
    <property type="entry name" value="Sporulation inhibitor A"/>
    <property type="match status" value="1"/>
</dbReference>
<sequence>MSSLAKLSDVLLVDTYTKAVAIQVDPDFIHYLIVEIRRRGLDLVIEEKNKLEMSVQ</sequence>